<dbReference type="EMBL" id="CM001023">
    <property type="protein sequence ID" value="EAZ80843.1"/>
    <property type="molecule type" value="Genomic_DNA"/>
</dbReference>
<accession>A3I007</accession>
<keyword evidence="1" id="KW-0805">Transcription regulation</keyword>
<dbReference type="PANTHER" id="PTHR24567">
    <property type="entry name" value="CRP FAMILY TRANSCRIPTIONAL REGULATORY PROTEIN"/>
    <property type="match status" value="1"/>
</dbReference>
<dbReference type="PROSITE" id="PS50042">
    <property type="entry name" value="CNMP_BINDING_3"/>
    <property type="match status" value="1"/>
</dbReference>
<dbReference type="eggNOG" id="COG0664">
    <property type="taxonomic scope" value="Bacteria"/>
</dbReference>
<evidence type="ECO:0000256" key="3">
    <source>
        <dbReference type="ARBA" id="ARBA00023163"/>
    </source>
</evidence>
<dbReference type="HOGENOM" id="CLU_1292185_0_0_10"/>
<dbReference type="PROSITE" id="PS51063">
    <property type="entry name" value="HTH_CRP_2"/>
    <property type="match status" value="1"/>
</dbReference>
<reference evidence="6 7" key="1">
    <citation type="journal article" date="2011" name="J. Bacteriol.">
        <title>Complete genome sequence of Algoriphagus sp. PR1, bacterial prey of a colony-forming choanoflagellate.</title>
        <authorList>
            <person name="Alegado R.A."/>
            <person name="Ferriera S."/>
            <person name="Nusbaum C."/>
            <person name="Young S.K."/>
            <person name="Zeng Q."/>
            <person name="Imamovic A."/>
            <person name="Fairclough S.R."/>
            <person name="King N."/>
        </authorList>
    </citation>
    <scope>NUCLEOTIDE SEQUENCE [LARGE SCALE GENOMIC DNA]</scope>
    <source>
        <strain evidence="6 7">PR1</strain>
    </source>
</reference>
<protein>
    <submittedName>
        <fullName evidence="6">Transcriptional regulator, Crp/Fnr family</fullName>
    </submittedName>
</protein>
<sequence>MNLIQTTDLPHLQGSSSFPDFKIFRKGDRIYSQGEISEGYYLLKKGTVKLHKKLPKGSQTIMRIVFEGEIFGDGFSNQNQSNLNSALVIEEDTLVQKLDSPKINTLEIKHQFHLQLQEQNNQMAVRHNRFLALEAEERITSLLYDLAIKKGRKFGDETLLKINLTHEEIAFLADTSRPVVSKILSSLKKSGLINYSRNRFLFRNIAQFKPLIS</sequence>
<proteinExistence type="predicted"/>
<dbReference type="OrthoDB" id="9788438at2"/>
<dbReference type="STRING" id="388413.ALPR1_07955"/>
<evidence type="ECO:0000259" key="4">
    <source>
        <dbReference type="PROSITE" id="PS50042"/>
    </source>
</evidence>
<dbReference type="SUPFAM" id="SSF46785">
    <property type="entry name" value="Winged helix' DNA-binding domain"/>
    <property type="match status" value="1"/>
</dbReference>
<dbReference type="InterPro" id="IPR012318">
    <property type="entry name" value="HTH_CRP"/>
</dbReference>
<dbReference type="Pfam" id="PF13545">
    <property type="entry name" value="HTH_Crp_2"/>
    <property type="match status" value="1"/>
</dbReference>
<dbReference type="RefSeq" id="WP_008199683.1">
    <property type="nucleotide sequence ID" value="NZ_CM001023.1"/>
</dbReference>
<dbReference type="GO" id="GO:0005829">
    <property type="term" value="C:cytosol"/>
    <property type="evidence" value="ECO:0007669"/>
    <property type="project" value="TreeGrafter"/>
</dbReference>
<dbReference type="InterPro" id="IPR036390">
    <property type="entry name" value="WH_DNA-bd_sf"/>
</dbReference>
<keyword evidence="3" id="KW-0804">Transcription</keyword>
<dbReference type="Gene3D" id="2.60.120.10">
    <property type="entry name" value="Jelly Rolls"/>
    <property type="match status" value="1"/>
</dbReference>
<dbReference type="Proteomes" id="UP000003919">
    <property type="component" value="Chromosome"/>
</dbReference>
<keyword evidence="7" id="KW-1185">Reference proteome</keyword>
<dbReference type="AlphaFoldDB" id="A3I007"/>
<name>A3I007_9BACT</name>
<feature type="domain" description="Cyclic nucleotide-binding" evidence="4">
    <location>
        <begin position="24"/>
        <end position="73"/>
    </location>
</feature>
<dbReference type="InterPro" id="IPR050397">
    <property type="entry name" value="Env_Response_Regulators"/>
</dbReference>
<organism evidence="6 7">
    <name type="scientific">Algoriphagus machipongonensis</name>
    <dbReference type="NCBI Taxonomy" id="388413"/>
    <lineage>
        <taxon>Bacteria</taxon>
        <taxon>Pseudomonadati</taxon>
        <taxon>Bacteroidota</taxon>
        <taxon>Cytophagia</taxon>
        <taxon>Cytophagales</taxon>
        <taxon>Cyclobacteriaceae</taxon>
        <taxon>Algoriphagus</taxon>
    </lineage>
</organism>
<evidence type="ECO:0000259" key="5">
    <source>
        <dbReference type="PROSITE" id="PS51063"/>
    </source>
</evidence>
<dbReference type="InterPro" id="IPR018490">
    <property type="entry name" value="cNMP-bd_dom_sf"/>
</dbReference>
<dbReference type="EMBL" id="AAXU02000001">
    <property type="protein sequence ID" value="EAZ80843.1"/>
    <property type="molecule type" value="Genomic_DNA"/>
</dbReference>
<dbReference type="PANTHER" id="PTHR24567:SF28">
    <property type="entry name" value="LISTERIOLYSIN REGULATORY PROTEIN"/>
    <property type="match status" value="1"/>
</dbReference>
<evidence type="ECO:0000313" key="6">
    <source>
        <dbReference type="EMBL" id="EAZ80843.1"/>
    </source>
</evidence>
<evidence type="ECO:0000256" key="2">
    <source>
        <dbReference type="ARBA" id="ARBA00023125"/>
    </source>
</evidence>
<comment type="caution">
    <text evidence="6">The sequence shown here is derived from an EMBL/GenBank/DDBJ whole genome shotgun (WGS) entry which is preliminary data.</text>
</comment>
<keyword evidence="2" id="KW-0238">DNA-binding</keyword>
<dbReference type="Pfam" id="PF00027">
    <property type="entry name" value="cNMP_binding"/>
    <property type="match status" value="1"/>
</dbReference>
<dbReference type="InterPro" id="IPR014710">
    <property type="entry name" value="RmlC-like_jellyroll"/>
</dbReference>
<feature type="domain" description="HTH crp-type" evidence="5">
    <location>
        <begin position="133"/>
        <end position="206"/>
    </location>
</feature>
<evidence type="ECO:0000256" key="1">
    <source>
        <dbReference type="ARBA" id="ARBA00023015"/>
    </source>
</evidence>
<dbReference type="GO" id="GO:0003700">
    <property type="term" value="F:DNA-binding transcription factor activity"/>
    <property type="evidence" value="ECO:0007669"/>
    <property type="project" value="TreeGrafter"/>
</dbReference>
<dbReference type="CDD" id="cd00038">
    <property type="entry name" value="CAP_ED"/>
    <property type="match status" value="1"/>
</dbReference>
<gene>
    <name evidence="6" type="ORF">ALPR1_07955</name>
</gene>
<dbReference type="SUPFAM" id="SSF51206">
    <property type="entry name" value="cAMP-binding domain-like"/>
    <property type="match status" value="1"/>
</dbReference>
<evidence type="ECO:0000313" key="7">
    <source>
        <dbReference type="Proteomes" id="UP000003919"/>
    </source>
</evidence>
<dbReference type="GO" id="GO:0003677">
    <property type="term" value="F:DNA binding"/>
    <property type="evidence" value="ECO:0007669"/>
    <property type="project" value="UniProtKB-KW"/>
</dbReference>
<dbReference type="InterPro" id="IPR000595">
    <property type="entry name" value="cNMP-bd_dom"/>
</dbReference>